<dbReference type="InterPro" id="IPR010507">
    <property type="entry name" value="Znf_MYM"/>
</dbReference>
<keyword evidence="1" id="KW-0479">Metal-binding</keyword>
<keyword evidence="4" id="KW-0862">Zinc</keyword>
<evidence type="ECO:0000256" key="2">
    <source>
        <dbReference type="ARBA" id="ARBA00022737"/>
    </source>
</evidence>
<keyword evidence="3" id="KW-0863">Zinc-finger</keyword>
<name>A0A2G8KY91_STIJA</name>
<dbReference type="OrthoDB" id="10025028at2759"/>
<feature type="domain" description="TRASH" evidence="5">
    <location>
        <begin position="44"/>
        <end position="77"/>
    </location>
</feature>
<dbReference type="EMBL" id="MRZV01000309">
    <property type="protein sequence ID" value="PIK52935.1"/>
    <property type="molecule type" value="Genomic_DNA"/>
</dbReference>
<sequence>MSSKSVVDKSIPVISQVKTLTHEPVKEKVGRKQVYKTEDVVNRCSVCFQPFLSLNPIKFNNNVFCSDDCLHEKKGASSDSTPCSYCKKVFKKDSSESCSIEFGTQRKRFCSSNCKTDYQKKVKPCSNCGEDITGTSNAFMAQVGSEGKFMEFCSQNCVESYEKKIKDQPQQTKKDSGEKKACSMCRKLTSIKHEVKFRVLTTTCAERTASPTSARSTACRSVPAISAVRPATTNTPQGTTKTAIRYSSAVRNVWKSSSNPGP</sequence>
<organism evidence="6 7">
    <name type="scientific">Stichopus japonicus</name>
    <name type="common">Sea cucumber</name>
    <dbReference type="NCBI Taxonomy" id="307972"/>
    <lineage>
        <taxon>Eukaryota</taxon>
        <taxon>Metazoa</taxon>
        <taxon>Echinodermata</taxon>
        <taxon>Eleutherozoa</taxon>
        <taxon>Echinozoa</taxon>
        <taxon>Holothuroidea</taxon>
        <taxon>Aspidochirotacea</taxon>
        <taxon>Aspidochirotida</taxon>
        <taxon>Stichopodidae</taxon>
        <taxon>Apostichopus</taxon>
    </lineage>
</organism>
<keyword evidence="2" id="KW-0677">Repeat</keyword>
<feature type="domain" description="TRASH" evidence="5">
    <location>
        <begin position="125"/>
        <end position="165"/>
    </location>
</feature>
<keyword evidence="7" id="KW-1185">Reference proteome</keyword>
<evidence type="ECO:0000256" key="3">
    <source>
        <dbReference type="ARBA" id="ARBA00022771"/>
    </source>
</evidence>
<dbReference type="PANTHER" id="PTHR45736">
    <property type="entry name" value="ZINC FINGER MYM-TYPE PROTEIN"/>
    <property type="match status" value="1"/>
</dbReference>
<protein>
    <submittedName>
        <fullName evidence="6">Putative zinc finger MYM-type protein 3</fullName>
    </submittedName>
</protein>
<proteinExistence type="predicted"/>
<dbReference type="Pfam" id="PF06467">
    <property type="entry name" value="zf-FCS"/>
    <property type="match status" value="1"/>
</dbReference>
<dbReference type="Proteomes" id="UP000230750">
    <property type="component" value="Unassembled WGS sequence"/>
</dbReference>
<dbReference type="SMART" id="SM00746">
    <property type="entry name" value="TRASH"/>
    <property type="match status" value="3"/>
</dbReference>
<evidence type="ECO:0000259" key="5">
    <source>
        <dbReference type="SMART" id="SM00746"/>
    </source>
</evidence>
<evidence type="ECO:0000256" key="4">
    <source>
        <dbReference type="ARBA" id="ARBA00022833"/>
    </source>
</evidence>
<comment type="caution">
    <text evidence="6">The sequence shown here is derived from an EMBL/GenBank/DDBJ whole genome shotgun (WGS) entry which is preliminary data.</text>
</comment>
<reference evidence="6 7" key="1">
    <citation type="journal article" date="2017" name="PLoS Biol.">
        <title>The sea cucumber genome provides insights into morphological evolution and visceral regeneration.</title>
        <authorList>
            <person name="Zhang X."/>
            <person name="Sun L."/>
            <person name="Yuan J."/>
            <person name="Sun Y."/>
            <person name="Gao Y."/>
            <person name="Zhang L."/>
            <person name="Li S."/>
            <person name="Dai H."/>
            <person name="Hamel J.F."/>
            <person name="Liu C."/>
            <person name="Yu Y."/>
            <person name="Liu S."/>
            <person name="Lin W."/>
            <person name="Guo K."/>
            <person name="Jin S."/>
            <person name="Xu P."/>
            <person name="Storey K.B."/>
            <person name="Huan P."/>
            <person name="Zhang T."/>
            <person name="Zhou Y."/>
            <person name="Zhang J."/>
            <person name="Lin C."/>
            <person name="Li X."/>
            <person name="Xing L."/>
            <person name="Huo D."/>
            <person name="Sun M."/>
            <person name="Wang L."/>
            <person name="Mercier A."/>
            <person name="Li F."/>
            <person name="Yang H."/>
            <person name="Xiang J."/>
        </authorList>
    </citation>
    <scope>NUCLEOTIDE SEQUENCE [LARGE SCALE GENOMIC DNA]</scope>
    <source>
        <strain evidence="6">Shaxun</strain>
        <tissue evidence="6">Muscle</tissue>
    </source>
</reference>
<dbReference type="GO" id="GO:0008270">
    <property type="term" value="F:zinc ion binding"/>
    <property type="evidence" value="ECO:0007669"/>
    <property type="project" value="UniProtKB-KW"/>
</dbReference>
<evidence type="ECO:0000313" key="7">
    <source>
        <dbReference type="Proteomes" id="UP000230750"/>
    </source>
</evidence>
<dbReference type="InterPro" id="IPR051284">
    <property type="entry name" value="ZnF_MYMT-QRICH1"/>
</dbReference>
<evidence type="ECO:0000313" key="6">
    <source>
        <dbReference type="EMBL" id="PIK52935.1"/>
    </source>
</evidence>
<dbReference type="AlphaFoldDB" id="A0A2G8KY91"/>
<dbReference type="PANTHER" id="PTHR45736:SF1">
    <property type="entry name" value="WITHOUT CHILDREN, ISOFORM B"/>
    <property type="match status" value="1"/>
</dbReference>
<evidence type="ECO:0000256" key="1">
    <source>
        <dbReference type="ARBA" id="ARBA00022723"/>
    </source>
</evidence>
<feature type="domain" description="TRASH" evidence="5">
    <location>
        <begin position="83"/>
        <end position="122"/>
    </location>
</feature>
<dbReference type="InterPro" id="IPR011017">
    <property type="entry name" value="TRASH_dom"/>
</dbReference>
<gene>
    <name evidence="6" type="ORF">BSL78_10184</name>
</gene>
<dbReference type="STRING" id="307972.A0A2G8KY91"/>
<accession>A0A2G8KY91</accession>